<evidence type="ECO:0000313" key="2">
    <source>
        <dbReference type="EnsemblProtists" id="HpaP803884"/>
    </source>
</evidence>
<evidence type="ECO:0000313" key="3">
    <source>
        <dbReference type="Proteomes" id="UP000011713"/>
    </source>
</evidence>
<dbReference type="AlphaFoldDB" id="M4BC69"/>
<dbReference type="VEuPathDB" id="FungiDB:HpaG803884"/>
<accession>M4BC69</accession>
<sequence length="108" mass="11620">MTTFVESLNATEYQITFFGNARLRKGVGKRSLPTKQTSKSSEITSVGDAGAPTNTQTGGRYRLMQYIETLTIPPSRASATAVSHVQPPDHSTPALLIGLRTLHTSCTP</sequence>
<dbReference type="Proteomes" id="UP000011713">
    <property type="component" value="Unassembled WGS sequence"/>
</dbReference>
<protein>
    <recommendedName>
        <fullName evidence="4">RxLR effector candidate protein</fullName>
    </recommendedName>
</protein>
<dbReference type="EMBL" id="JH598126">
    <property type="status" value="NOT_ANNOTATED_CDS"/>
    <property type="molecule type" value="Genomic_DNA"/>
</dbReference>
<reference evidence="2" key="2">
    <citation type="submission" date="2015-06" db="UniProtKB">
        <authorList>
            <consortium name="EnsemblProtists"/>
        </authorList>
    </citation>
    <scope>IDENTIFICATION</scope>
    <source>
        <strain evidence="2">Emoy2</strain>
    </source>
</reference>
<organism evidence="2 3">
    <name type="scientific">Hyaloperonospora arabidopsidis (strain Emoy2)</name>
    <name type="common">Downy mildew agent</name>
    <name type="synonym">Peronospora arabidopsidis</name>
    <dbReference type="NCBI Taxonomy" id="559515"/>
    <lineage>
        <taxon>Eukaryota</taxon>
        <taxon>Sar</taxon>
        <taxon>Stramenopiles</taxon>
        <taxon>Oomycota</taxon>
        <taxon>Peronosporomycetes</taxon>
        <taxon>Peronosporales</taxon>
        <taxon>Peronosporaceae</taxon>
        <taxon>Hyaloperonospora</taxon>
    </lineage>
</organism>
<dbReference type="InParanoid" id="M4BC69"/>
<feature type="region of interest" description="Disordered" evidence="1">
    <location>
        <begin position="27"/>
        <end position="57"/>
    </location>
</feature>
<keyword evidence="3" id="KW-1185">Reference proteome</keyword>
<dbReference type="HOGENOM" id="CLU_2202084_0_0_1"/>
<proteinExistence type="predicted"/>
<name>M4BC69_HYAAE</name>
<evidence type="ECO:0000256" key="1">
    <source>
        <dbReference type="SAM" id="MobiDB-lite"/>
    </source>
</evidence>
<evidence type="ECO:0008006" key="4">
    <source>
        <dbReference type="Google" id="ProtNLM"/>
    </source>
</evidence>
<dbReference type="EnsemblProtists" id="HpaT803884">
    <property type="protein sequence ID" value="HpaP803884"/>
    <property type="gene ID" value="HpaG803884"/>
</dbReference>
<reference evidence="3" key="1">
    <citation type="journal article" date="2010" name="Science">
        <title>Signatures of adaptation to obligate biotrophy in the Hyaloperonospora arabidopsidis genome.</title>
        <authorList>
            <person name="Baxter L."/>
            <person name="Tripathy S."/>
            <person name="Ishaque N."/>
            <person name="Boot N."/>
            <person name="Cabral A."/>
            <person name="Kemen E."/>
            <person name="Thines M."/>
            <person name="Ah-Fong A."/>
            <person name="Anderson R."/>
            <person name="Badejoko W."/>
            <person name="Bittner-Eddy P."/>
            <person name="Boore J.L."/>
            <person name="Chibucos M.C."/>
            <person name="Coates M."/>
            <person name="Dehal P."/>
            <person name="Delehaunty K."/>
            <person name="Dong S."/>
            <person name="Downton P."/>
            <person name="Dumas B."/>
            <person name="Fabro G."/>
            <person name="Fronick C."/>
            <person name="Fuerstenberg S.I."/>
            <person name="Fulton L."/>
            <person name="Gaulin E."/>
            <person name="Govers F."/>
            <person name="Hughes L."/>
            <person name="Humphray S."/>
            <person name="Jiang R.H."/>
            <person name="Judelson H."/>
            <person name="Kamoun S."/>
            <person name="Kyung K."/>
            <person name="Meijer H."/>
            <person name="Minx P."/>
            <person name="Morris P."/>
            <person name="Nelson J."/>
            <person name="Phuntumart V."/>
            <person name="Qutob D."/>
            <person name="Rehmany A."/>
            <person name="Rougon-Cardoso A."/>
            <person name="Ryden P."/>
            <person name="Torto-Alalibo T."/>
            <person name="Studholme D."/>
            <person name="Wang Y."/>
            <person name="Win J."/>
            <person name="Wood J."/>
            <person name="Clifton S.W."/>
            <person name="Rogers J."/>
            <person name="Van den Ackerveken G."/>
            <person name="Jones J.D."/>
            <person name="McDowell J.M."/>
            <person name="Beynon J."/>
            <person name="Tyler B.M."/>
        </authorList>
    </citation>
    <scope>NUCLEOTIDE SEQUENCE [LARGE SCALE GENOMIC DNA]</scope>
    <source>
        <strain evidence="3">Emoy2</strain>
    </source>
</reference>
<feature type="compositionally biased region" description="Polar residues" evidence="1">
    <location>
        <begin position="33"/>
        <end position="44"/>
    </location>
</feature>